<accession>A0A4P2PY24</accession>
<dbReference type="SUPFAM" id="SSF54593">
    <property type="entry name" value="Glyoxalase/Bleomycin resistance protein/Dihydroxybiphenyl dioxygenase"/>
    <property type="match status" value="1"/>
</dbReference>
<dbReference type="EC" id="2.1.1.64" evidence="2"/>
<sequence length="159" mass="16886">MEPGPGATPLAPGPLEAHMSIKSLNPYLMFDGTAEKAIELYERALGAKCEGVMRYGDVPGDAPSPGEAKDRIIHATVHVGPSVIMVSDSMPGTPAAKESNTEVCLHFDDVESMAKAFDALAAGGKVTSPLQDTFWGARFGTLTDAFGIRWMFNCDLQKA</sequence>
<keyword evidence="2" id="KW-0830">Ubiquinone</keyword>
<dbReference type="AlphaFoldDB" id="A0A4P2PY24"/>
<dbReference type="Pfam" id="PF00903">
    <property type="entry name" value="Glyoxalase"/>
    <property type="match status" value="1"/>
</dbReference>
<dbReference type="GO" id="GO:0061542">
    <property type="term" value="F:3-demethylubiquinol 3-O-methyltransferase activity"/>
    <property type="evidence" value="ECO:0007669"/>
    <property type="project" value="UniProtKB-EC"/>
</dbReference>
<keyword evidence="2" id="KW-0489">Methyltransferase</keyword>
<dbReference type="InterPro" id="IPR004360">
    <property type="entry name" value="Glyas_Fos-R_dOase_dom"/>
</dbReference>
<feature type="domain" description="Glyoxalase/fosfomycin resistance/dioxygenase" evidence="1">
    <location>
        <begin position="24"/>
        <end position="152"/>
    </location>
</feature>
<protein>
    <submittedName>
        <fullName evidence="2">3-demethylubiquinone-9 3-methyltransferase</fullName>
        <ecNumber evidence="2">2.1.1.64</ecNumber>
    </submittedName>
</protein>
<dbReference type="InterPro" id="IPR028973">
    <property type="entry name" value="PhnB-like"/>
</dbReference>
<keyword evidence="2" id="KW-0808">Transferase</keyword>
<dbReference type="InterPro" id="IPR029068">
    <property type="entry name" value="Glyas_Bleomycin-R_OHBP_Dase"/>
</dbReference>
<dbReference type="CDD" id="cd06588">
    <property type="entry name" value="PhnB_like"/>
    <property type="match status" value="1"/>
</dbReference>
<gene>
    <name evidence="2" type="primary">ubiG</name>
    <name evidence="2" type="ORF">SOCEGT47_018970</name>
</gene>
<organism evidence="2 3">
    <name type="scientific">Sorangium cellulosum</name>
    <name type="common">Polyangium cellulosum</name>
    <dbReference type="NCBI Taxonomy" id="56"/>
    <lineage>
        <taxon>Bacteria</taxon>
        <taxon>Pseudomonadati</taxon>
        <taxon>Myxococcota</taxon>
        <taxon>Polyangia</taxon>
        <taxon>Polyangiales</taxon>
        <taxon>Polyangiaceae</taxon>
        <taxon>Sorangium</taxon>
    </lineage>
</organism>
<evidence type="ECO:0000259" key="1">
    <source>
        <dbReference type="Pfam" id="PF00903"/>
    </source>
</evidence>
<dbReference type="PANTHER" id="PTHR33990">
    <property type="entry name" value="PROTEIN YJDN-RELATED"/>
    <property type="match status" value="1"/>
</dbReference>
<dbReference type="EMBL" id="CP012670">
    <property type="protein sequence ID" value="AUX21413.1"/>
    <property type="molecule type" value="Genomic_DNA"/>
</dbReference>
<reference evidence="2 3" key="1">
    <citation type="submission" date="2015-09" db="EMBL/GenBank/DDBJ databases">
        <title>Sorangium comparison.</title>
        <authorList>
            <person name="Zaburannyi N."/>
            <person name="Bunk B."/>
            <person name="Overmann J."/>
            <person name="Mueller R."/>
        </authorList>
    </citation>
    <scope>NUCLEOTIDE SEQUENCE [LARGE SCALE GENOMIC DNA]</scope>
    <source>
        <strain evidence="2 3">So ceGT47</strain>
    </source>
</reference>
<dbReference type="RefSeq" id="WP_165373120.1">
    <property type="nucleotide sequence ID" value="NZ_CP012670.1"/>
</dbReference>
<name>A0A4P2PY24_SORCE</name>
<dbReference type="Proteomes" id="UP000295781">
    <property type="component" value="Chromosome"/>
</dbReference>
<evidence type="ECO:0000313" key="2">
    <source>
        <dbReference type="EMBL" id="AUX21413.1"/>
    </source>
</evidence>
<dbReference type="PANTHER" id="PTHR33990:SF1">
    <property type="entry name" value="PROTEIN YJDN"/>
    <property type="match status" value="1"/>
</dbReference>
<dbReference type="GO" id="GO:0032259">
    <property type="term" value="P:methylation"/>
    <property type="evidence" value="ECO:0007669"/>
    <property type="project" value="UniProtKB-KW"/>
</dbReference>
<proteinExistence type="predicted"/>
<dbReference type="Gene3D" id="3.10.180.10">
    <property type="entry name" value="2,3-Dihydroxybiphenyl 1,2-Dioxygenase, domain 1"/>
    <property type="match status" value="1"/>
</dbReference>
<evidence type="ECO:0000313" key="3">
    <source>
        <dbReference type="Proteomes" id="UP000295781"/>
    </source>
</evidence>